<feature type="transmembrane region" description="Helical" evidence="9">
    <location>
        <begin position="153"/>
        <end position="177"/>
    </location>
</feature>
<dbReference type="InterPro" id="IPR013525">
    <property type="entry name" value="ABC2_TM"/>
</dbReference>
<feature type="transmembrane region" description="Helical" evidence="9">
    <location>
        <begin position="118"/>
        <end position="147"/>
    </location>
</feature>
<evidence type="ECO:0000313" key="11">
    <source>
        <dbReference type="EMBL" id="CBK43119.1"/>
    </source>
</evidence>
<keyword evidence="5 9" id="KW-0812">Transmembrane</keyword>
<evidence type="ECO:0000256" key="3">
    <source>
        <dbReference type="ARBA" id="ARBA00022448"/>
    </source>
</evidence>
<evidence type="ECO:0000256" key="1">
    <source>
        <dbReference type="ARBA" id="ARBA00004651"/>
    </source>
</evidence>
<evidence type="ECO:0000256" key="6">
    <source>
        <dbReference type="ARBA" id="ARBA00022989"/>
    </source>
</evidence>
<keyword evidence="3 9" id="KW-0813">Transport</keyword>
<keyword evidence="4 9" id="KW-1003">Cell membrane</keyword>
<keyword evidence="6 9" id="KW-1133">Transmembrane helix</keyword>
<dbReference type="GO" id="GO:0015774">
    <property type="term" value="P:polysaccharide transport"/>
    <property type="evidence" value="ECO:0007669"/>
    <property type="project" value="UniProtKB-KW"/>
</dbReference>
<feature type="transmembrane region" description="Helical" evidence="9">
    <location>
        <begin position="189"/>
        <end position="207"/>
    </location>
</feature>
<evidence type="ECO:0000313" key="12">
    <source>
        <dbReference type="Proteomes" id="UP000001660"/>
    </source>
</evidence>
<dbReference type="eggNOG" id="COG1682">
    <property type="taxonomic scope" value="Bacteria"/>
</dbReference>
<dbReference type="GO" id="GO:0140359">
    <property type="term" value="F:ABC-type transporter activity"/>
    <property type="evidence" value="ECO:0007669"/>
    <property type="project" value="InterPro"/>
</dbReference>
<keyword evidence="7" id="KW-0625">Polysaccharide transport</keyword>
<evidence type="ECO:0000256" key="2">
    <source>
        <dbReference type="ARBA" id="ARBA00007783"/>
    </source>
</evidence>
<reference evidence="11 12" key="1">
    <citation type="journal article" date="2010" name="Proc. Natl. Acad. Sci. U.S.A.">
        <title>A Nitrospira metagenome illuminates the physiology and evolution of globally important nitrite-oxidizing bacteria.</title>
        <authorList>
            <person name="Lucker S."/>
            <person name="Wagner M."/>
            <person name="Maixner F."/>
            <person name="Pelletier E."/>
            <person name="Koch H."/>
            <person name="Vacherie B."/>
            <person name="Rattei T."/>
            <person name="Sinninghe Damste J."/>
            <person name="Spieck E."/>
            <person name="Le Paslier D."/>
            <person name="Daims H."/>
        </authorList>
    </citation>
    <scope>NUCLEOTIDE SEQUENCE [LARGE SCALE GENOMIC DNA]</scope>
</reference>
<feature type="domain" description="ABC transmembrane type-2" evidence="10">
    <location>
        <begin position="41"/>
        <end position="266"/>
    </location>
</feature>
<accession>D8PIN2</accession>
<evidence type="ECO:0000256" key="9">
    <source>
        <dbReference type="RuleBase" id="RU361157"/>
    </source>
</evidence>
<gene>
    <name evidence="11" type="primary">wzm</name>
    <name evidence="11" type="ORF">NIDE3433</name>
</gene>
<feature type="transmembrane region" description="Helical" evidence="9">
    <location>
        <begin position="242"/>
        <end position="263"/>
    </location>
</feature>
<name>D8PIN2_9BACT</name>
<evidence type="ECO:0000256" key="5">
    <source>
        <dbReference type="ARBA" id="ARBA00022692"/>
    </source>
</evidence>
<dbReference type="PANTHER" id="PTHR30413">
    <property type="entry name" value="INNER MEMBRANE TRANSPORT PERMEASE"/>
    <property type="match status" value="1"/>
</dbReference>
<evidence type="ECO:0000256" key="7">
    <source>
        <dbReference type="ARBA" id="ARBA00023047"/>
    </source>
</evidence>
<dbReference type="InterPro" id="IPR047817">
    <property type="entry name" value="ABC2_TM_bact-type"/>
</dbReference>
<evidence type="ECO:0000256" key="4">
    <source>
        <dbReference type="ARBA" id="ARBA00022475"/>
    </source>
</evidence>
<dbReference type="PANTHER" id="PTHR30413:SF10">
    <property type="entry name" value="CAPSULE POLYSACCHARIDE EXPORT INNER-MEMBRANE PROTEIN CTRC"/>
    <property type="match status" value="1"/>
</dbReference>
<dbReference type="STRING" id="330214.NIDE3433"/>
<proteinExistence type="inferred from homology"/>
<comment type="subcellular location">
    <subcellularLocation>
        <location evidence="1 9">Cell membrane</location>
        <topology evidence="1 9">Multi-pass membrane protein</topology>
    </subcellularLocation>
</comment>
<dbReference type="OrthoDB" id="9786910at2"/>
<dbReference type="GO" id="GO:0015920">
    <property type="term" value="P:lipopolysaccharide transport"/>
    <property type="evidence" value="ECO:0007669"/>
    <property type="project" value="TreeGrafter"/>
</dbReference>
<dbReference type="EMBL" id="FP929003">
    <property type="protein sequence ID" value="CBK43119.1"/>
    <property type="molecule type" value="Genomic_DNA"/>
</dbReference>
<protein>
    <recommendedName>
        <fullName evidence="9">Transport permease protein</fullName>
    </recommendedName>
</protein>
<organism evidence="11 12">
    <name type="scientific">Nitrospira defluvii</name>
    <dbReference type="NCBI Taxonomy" id="330214"/>
    <lineage>
        <taxon>Bacteria</taxon>
        <taxon>Pseudomonadati</taxon>
        <taxon>Nitrospirota</taxon>
        <taxon>Nitrospiria</taxon>
        <taxon>Nitrospirales</taxon>
        <taxon>Nitrospiraceae</taxon>
        <taxon>Nitrospira</taxon>
    </lineage>
</organism>
<feature type="transmembrane region" description="Helical" evidence="9">
    <location>
        <begin position="79"/>
        <end position="97"/>
    </location>
</feature>
<dbReference type="GO" id="GO:0005886">
    <property type="term" value="C:plasma membrane"/>
    <property type="evidence" value="ECO:0007669"/>
    <property type="project" value="UniProtKB-SubCell"/>
</dbReference>
<dbReference type="KEGG" id="nde:NIDE3433"/>
<dbReference type="AlphaFoldDB" id="D8PIN2"/>
<sequence length="274" mass="30423">MASRQYGLSPLMVFTSMSSHWNLLCLLTKREIVSRYRGSLLGVVWAFLHPTVMLAVYTIVFRGAFGMRWGRDGESALDFGLLLFSGLIIHALFAESIHRAPYLIVNHSNYVKKIVFPLEILAWTSLGAALFHAAVSALVLIVFYGILHHSLHWTMLLIPVLLLPLALVTIGISWFLASAGVFLRDLGHASGPVTTVMLFLSPVFYPASALPEPYRVLLHANPLTFLITQAQDVLIWGKAPSWVGIALYGVCSYLVAWAGLLWFQKTRKAFADVL</sequence>
<feature type="transmembrane region" description="Helical" evidence="9">
    <location>
        <begin position="39"/>
        <end position="59"/>
    </location>
</feature>
<keyword evidence="12" id="KW-1185">Reference proteome</keyword>
<dbReference type="Proteomes" id="UP000001660">
    <property type="component" value="Chromosome"/>
</dbReference>
<dbReference type="HOGENOM" id="CLU_060703_1_1_0"/>
<dbReference type="PROSITE" id="PS51012">
    <property type="entry name" value="ABC_TM2"/>
    <property type="match status" value="1"/>
</dbReference>
<comment type="similarity">
    <text evidence="2 9">Belongs to the ABC-2 integral membrane protein family.</text>
</comment>
<evidence type="ECO:0000256" key="8">
    <source>
        <dbReference type="ARBA" id="ARBA00023136"/>
    </source>
</evidence>
<keyword evidence="8 9" id="KW-0472">Membrane</keyword>
<keyword evidence="7" id="KW-0762">Sugar transport</keyword>
<dbReference type="Pfam" id="PF01061">
    <property type="entry name" value="ABC2_membrane"/>
    <property type="match status" value="1"/>
</dbReference>
<evidence type="ECO:0000259" key="10">
    <source>
        <dbReference type="PROSITE" id="PS51012"/>
    </source>
</evidence>